<evidence type="ECO:0000256" key="1">
    <source>
        <dbReference type="ARBA" id="ARBA00004196"/>
    </source>
</evidence>
<dbReference type="InterPro" id="IPR011990">
    <property type="entry name" value="TPR-like_helical_dom_sf"/>
</dbReference>
<keyword evidence="3" id="KW-0201">Cytochrome c-type biogenesis</keyword>
<dbReference type="PANTHER" id="PTHR47870:SF4">
    <property type="entry name" value="CYTOCHROME C-TYPE BIOGENESIS PROTEIN CYCH"/>
    <property type="match status" value="1"/>
</dbReference>
<dbReference type="GO" id="GO:0017004">
    <property type="term" value="P:cytochrome complex assembly"/>
    <property type="evidence" value="ECO:0007669"/>
    <property type="project" value="UniProtKB-KW"/>
</dbReference>
<reference evidence="7" key="1">
    <citation type="journal article" date="2016" name="Appl. Environ. Microbiol.">
        <title>Functional Metagenomics of a Biostimulated Petroleum-Contaminated Soil Reveals an Extraordinary Diversity of Extradiol Dioxygenases.</title>
        <authorList>
            <person name="Terron-Gonzalez L."/>
            <person name="Martin-Cabello G."/>
            <person name="Ferrer M."/>
            <person name="Santero E."/>
        </authorList>
    </citation>
    <scope>NUCLEOTIDE SEQUENCE</scope>
</reference>
<dbReference type="Pfam" id="PF23914">
    <property type="entry name" value="TPR_CcmH_CycH"/>
    <property type="match status" value="1"/>
</dbReference>
<keyword evidence="4" id="KW-1133">Transmembrane helix</keyword>
<feature type="domain" description="Cytochrome c-type biogenesis protein H Ig-like" evidence="5">
    <location>
        <begin position="353"/>
        <end position="457"/>
    </location>
</feature>
<dbReference type="GO" id="GO:0030313">
    <property type="term" value="C:cell envelope"/>
    <property type="evidence" value="ECO:0007669"/>
    <property type="project" value="UniProtKB-SubCell"/>
</dbReference>
<dbReference type="Gene3D" id="1.25.40.10">
    <property type="entry name" value="Tetratricopeptide repeat domain"/>
    <property type="match status" value="1"/>
</dbReference>
<dbReference type="SUPFAM" id="SSF48452">
    <property type="entry name" value="TPR-like"/>
    <property type="match status" value="1"/>
</dbReference>
<evidence type="ECO:0000259" key="5">
    <source>
        <dbReference type="Pfam" id="PF23892"/>
    </source>
</evidence>
<dbReference type="PANTHER" id="PTHR47870">
    <property type="entry name" value="CYTOCHROME C-TYPE BIOGENESIS PROTEIN CCMH"/>
    <property type="match status" value="1"/>
</dbReference>
<evidence type="ECO:0000256" key="3">
    <source>
        <dbReference type="ARBA" id="ARBA00022748"/>
    </source>
</evidence>
<sequence>MMAFLLAAAALTLAALLLLLRPWRRDRGIHAEAGRAIDDDRRPAIRNDEESVSCSTALLRSCSNSTDFADGAADALNVAVHRDRLAELDRDRASGLIAETDYLEAREEVQRQLLAEISPSATGAAPITTVAHSARAWHGRFWLALLLPLLAAGLYVLLGTPAALLSNAERTANAEREMNDMIAQLEQKMASNPDDVQGWLLLARAYKTMSRWDDAERAYEKIGQPLQANAEWLAELADVLVQKTNSFAGRPHALIARALAVEPDNAKALLLAGAEAFGEKRFAAAIGHWERLLARMEPESDEAKMIAAGVARARELGGMKVGGGETAAQETAAKRGAVAQASPVDAAAGAVSGRVELSPALRAQTTPDQTVFVFARAVNGPRMPLAVLRVRVADLPLDFTLDDSLAMSPQNKLSSAGELRVEARVSKSGQALPAKGDLSGNSAIVKPGNHNVRVLIDRVVE</sequence>
<organism evidence="7">
    <name type="scientific">uncultured bacterium UPO46</name>
    <dbReference type="NCBI Taxonomy" id="1776971"/>
    <lineage>
        <taxon>Bacteria</taxon>
        <taxon>environmental samples</taxon>
    </lineage>
</organism>
<name>A0A126SY46_9BACT</name>
<dbReference type="AlphaFoldDB" id="A0A126SY46"/>
<feature type="domain" description="Cytochrome c-type biogenesis protein H TPR" evidence="6">
    <location>
        <begin position="169"/>
        <end position="301"/>
    </location>
</feature>
<dbReference type="Pfam" id="PF23892">
    <property type="entry name" value="Ig_CycH"/>
    <property type="match status" value="1"/>
</dbReference>
<accession>A0A126SY46</accession>
<evidence type="ECO:0000313" key="7">
    <source>
        <dbReference type="EMBL" id="AMK59226.1"/>
    </source>
</evidence>
<dbReference type="InterPro" id="IPR056413">
    <property type="entry name" value="TPR_CcmH_CycH"/>
</dbReference>
<evidence type="ECO:0000256" key="2">
    <source>
        <dbReference type="ARBA" id="ARBA00022737"/>
    </source>
</evidence>
<dbReference type="InterPro" id="IPR056412">
    <property type="entry name" value="Ig_CycH"/>
</dbReference>
<protein>
    <submittedName>
        <fullName evidence="7">Cytochrome c-type biogenesis protein CcmI</fullName>
    </submittedName>
</protein>
<keyword evidence="2" id="KW-0677">Repeat</keyword>
<keyword evidence="4" id="KW-0472">Membrane</keyword>
<dbReference type="GO" id="GO:0005886">
    <property type="term" value="C:plasma membrane"/>
    <property type="evidence" value="ECO:0007669"/>
    <property type="project" value="TreeGrafter"/>
</dbReference>
<feature type="transmembrane region" description="Helical" evidence="4">
    <location>
        <begin position="141"/>
        <end position="166"/>
    </location>
</feature>
<dbReference type="InterPro" id="IPR017560">
    <property type="entry name" value="Cyt_c_biogenesis_CcmI"/>
</dbReference>
<dbReference type="EMBL" id="KU144974">
    <property type="protein sequence ID" value="AMK59226.1"/>
    <property type="molecule type" value="Genomic_DNA"/>
</dbReference>
<evidence type="ECO:0000256" key="4">
    <source>
        <dbReference type="SAM" id="Phobius"/>
    </source>
</evidence>
<dbReference type="InterPro" id="IPR051263">
    <property type="entry name" value="C-type_cytochrome_biogenesis"/>
</dbReference>
<comment type="subcellular location">
    <subcellularLocation>
        <location evidence="1">Cell envelope</location>
    </subcellularLocation>
</comment>
<evidence type="ECO:0000259" key="6">
    <source>
        <dbReference type="Pfam" id="PF23914"/>
    </source>
</evidence>
<dbReference type="NCBIfam" id="TIGR03142">
    <property type="entry name" value="cytochro_ccmI"/>
    <property type="match status" value="1"/>
</dbReference>
<keyword evidence="4" id="KW-0812">Transmembrane</keyword>
<proteinExistence type="predicted"/>